<dbReference type="EMBL" id="CP056041">
    <property type="protein sequence ID" value="QKZ21398.1"/>
    <property type="molecule type" value="Genomic_DNA"/>
</dbReference>
<evidence type="ECO:0000256" key="4">
    <source>
        <dbReference type="ARBA" id="ARBA00022801"/>
    </source>
</evidence>
<dbReference type="Pfam" id="PF02129">
    <property type="entry name" value="Peptidase_S15"/>
    <property type="match status" value="1"/>
</dbReference>
<dbReference type="GO" id="GO:0008239">
    <property type="term" value="F:dipeptidyl-peptidase activity"/>
    <property type="evidence" value="ECO:0007669"/>
    <property type="project" value="InterPro"/>
</dbReference>
<dbReference type="InterPro" id="IPR003593">
    <property type="entry name" value="AAA+_ATPase"/>
</dbReference>
<dbReference type="SMART" id="SM00939">
    <property type="entry name" value="PepX_C"/>
    <property type="match status" value="1"/>
</dbReference>
<evidence type="ECO:0000256" key="2">
    <source>
        <dbReference type="ARBA" id="ARBA00022448"/>
    </source>
</evidence>
<keyword evidence="2" id="KW-0813">Transport</keyword>
<dbReference type="SUPFAM" id="SSF49785">
    <property type="entry name" value="Galactose-binding domain-like"/>
    <property type="match status" value="1"/>
</dbReference>
<keyword evidence="10" id="KW-1185">Reference proteome</keyword>
<protein>
    <submittedName>
        <fullName evidence="9">CocE/NonD family hydrolase</fullName>
    </submittedName>
</protein>
<dbReference type="Proteomes" id="UP000509418">
    <property type="component" value="Chromosome"/>
</dbReference>
<feature type="chain" id="PRO_5028937669" evidence="7">
    <location>
        <begin position="39"/>
        <end position="883"/>
    </location>
</feature>
<feature type="signal peptide" evidence="7">
    <location>
        <begin position="1"/>
        <end position="38"/>
    </location>
</feature>
<evidence type="ECO:0000256" key="1">
    <source>
        <dbReference type="ARBA" id="ARBA00005417"/>
    </source>
</evidence>
<evidence type="ECO:0000313" key="10">
    <source>
        <dbReference type="Proteomes" id="UP000509418"/>
    </source>
</evidence>
<sequence length="883" mass="92557">MDLRLPGLRALRGPRRLFAAAAAVVVIAGAGTWTVASADDDAPAVRRADRVMDMGDGVRVDTSYFTAAESGRRPAVLLAHGFGGSKDDVRQQAENLARDGYAVLTWSARGFGKSTGKVGLNDPKGEVADVSRLLDWLAKQPQVELDRTGDPRVGMAGGSYGGAISLLAAGHDDRVDAIAPAITYWNLADALFPNGVFKKLWAGIFVNSAGGCEKFEKPVCEMYDRVAESGVPDAQARSMLEERSPSAVGDRIKVPTLLMQGQSDSLFPLGQADRAAKAIKANGAPVDVDWISGGHDGGDMETGRIQARVQSWFDRYLKDDKGAETGPAFRVTRTGGVDSTDGRALLRGASADSYPGLESGPKSFRLSGGEQSFANPAGASPPAVSALPGLGGTGGLSQLSSLGVGVSLDFPGQFAAFESAPVTGDLRITGSPKATVHVKSTSEDAVLFAKVYDVGPGGRQQVLPSQLVTPLRVEDAEAGKDVTITLPAIDHDIESGHRLRLVVSSTDLGYASPLSPATYTVSLKGDLTVPTAPGVDTAAAPLPAWVWWLPLAGAGVALALLLTARRRTATPAPDPALAEVPLQITDLSKRYAGSQDRYAVRDLSFRVEKGQVLGLLGPNGAGKTTTLRMLMGLIKPDAGEIRVFGHAIRPGAPVLSRVGAFVEGAGFLPHLSGRENLELYWQATGRPAADAHLDEALEIAGLGDALARAVRTYSQGMRQRLAIAQAMLGLPDLLILDEPTNGLDPPQIREMRQVMIRYAAAGRTVIVSSHLLAEVEQSCTHLVVMDRGRLVQAGPVSEIIGSGDTLLVGTPAAVEEPVVDKVAALPGVASAVRTDDGLLVRLDADGSATRLVAELVRLEVPVQSVGPHRRLEDAFLTLIGGSA</sequence>
<evidence type="ECO:0000256" key="3">
    <source>
        <dbReference type="ARBA" id="ARBA00022741"/>
    </source>
</evidence>
<gene>
    <name evidence="9" type="ORF">HUT05_31100</name>
</gene>
<dbReference type="InterPro" id="IPR000383">
    <property type="entry name" value="Xaa-Pro-like_dom"/>
</dbReference>
<dbReference type="InterPro" id="IPR027417">
    <property type="entry name" value="P-loop_NTPase"/>
</dbReference>
<dbReference type="PROSITE" id="PS50893">
    <property type="entry name" value="ABC_TRANSPORTER_2"/>
    <property type="match status" value="1"/>
</dbReference>
<name>A0A7H8TED9_STRCX</name>
<dbReference type="SMART" id="SM00382">
    <property type="entry name" value="AAA"/>
    <property type="match status" value="1"/>
</dbReference>
<dbReference type="SUPFAM" id="SSF52540">
    <property type="entry name" value="P-loop containing nucleoside triphosphate hydrolases"/>
    <property type="match status" value="1"/>
</dbReference>
<dbReference type="InterPro" id="IPR017871">
    <property type="entry name" value="ABC_transporter-like_CS"/>
</dbReference>
<dbReference type="Gene3D" id="2.60.120.260">
    <property type="entry name" value="Galactose-binding domain-like"/>
    <property type="match status" value="1"/>
</dbReference>
<dbReference type="InterPro" id="IPR029058">
    <property type="entry name" value="AB_hydrolase_fold"/>
</dbReference>
<dbReference type="PANTHER" id="PTHR43335">
    <property type="entry name" value="ABC TRANSPORTER, ATP-BINDING PROTEIN"/>
    <property type="match status" value="1"/>
</dbReference>
<keyword evidence="4 9" id="KW-0378">Hydrolase</keyword>
<dbReference type="InterPro" id="IPR013736">
    <property type="entry name" value="Xaa-Pro_dipept_C"/>
</dbReference>
<dbReference type="Gene3D" id="3.40.50.1820">
    <property type="entry name" value="alpha/beta hydrolase"/>
    <property type="match status" value="1"/>
</dbReference>
<evidence type="ECO:0000313" key="9">
    <source>
        <dbReference type="EMBL" id="QKZ21398.1"/>
    </source>
</evidence>
<keyword evidence="5" id="KW-0067">ATP-binding</keyword>
<organism evidence="9 10">
    <name type="scientific">Streptomyces chartreusis</name>
    <dbReference type="NCBI Taxonomy" id="1969"/>
    <lineage>
        <taxon>Bacteria</taxon>
        <taxon>Bacillati</taxon>
        <taxon>Actinomycetota</taxon>
        <taxon>Actinomycetes</taxon>
        <taxon>Kitasatosporales</taxon>
        <taxon>Streptomycetaceae</taxon>
        <taxon>Streptomyces</taxon>
    </lineage>
</organism>
<keyword evidence="3" id="KW-0547">Nucleotide-binding</keyword>
<evidence type="ECO:0000256" key="6">
    <source>
        <dbReference type="SAM" id="MobiDB-lite"/>
    </source>
</evidence>
<evidence type="ECO:0000256" key="7">
    <source>
        <dbReference type="SAM" id="SignalP"/>
    </source>
</evidence>
<keyword evidence="7" id="KW-0732">Signal</keyword>
<reference evidence="9 10" key="1">
    <citation type="submission" date="2020-06" db="EMBL/GenBank/DDBJ databases">
        <title>Genome mining for natural products.</title>
        <authorList>
            <person name="Zhang B."/>
            <person name="Shi J."/>
            <person name="Ge H."/>
        </authorList>
    </citation>
    <scope>NUCLEOTIDE SEQUENCE [LARGE SCALE GENOMIC DNA]</scope>
    <source>
        <strain evidence="9 10">NA02069</strain>
    </source>
</reference>
<dbReference type="RefSeq" id="WP_176577042.1">
    <property type="nucleotide sequence ID" value="NZ_CBDRGH010000006.1"/>
</dbReference>
<evidence type="ECO:0000259" key="8">
    <source>
        <dbReference type="PROSITE" id="PS50893"/>
    </source>
</evidence>
<dbReference type="InterPro" id="IPR005674">
    <property type="entry name" value="CocE/Ser_esterase"/>
</dbReference>
<comment type="similarity">
    <text evidence="1">Belongs to the ABC transporter superfamily.</text>
</comment>
<feature type="region of interest" description="Disordered" evidence="6">
    <location>
        <begin position="349"/>
        <end position="381"/>
    </location>
</feature>
<feature type="domain" description="ABC transporter" evidence="8">
    <location>
        <begin position="582"/>
        <end position="812"/>
    </location>
</feature>
<dbReference type="Gene3D" id="3.40.50.300">
    <property type="entry name" value="P-loop containing nucleotide triphosphate hydrolases"/>
    <property type="match status" value="1"/>
</dbReference>
<dbReference type="PANTHER" id="PTHR43335:SF4">
    <property type="entry name" value="ABC TRANSPORTER, ATP-BINDING PROTEIN"/>
    <property type="match status" value="1"/>
</dbReference>
<dbReference type="Pfam" id="PF08530">
    <property type="entry name" value="PepX_C"/>
    <property type="match status" value="1"/>
</dbReference>
<dbReference type="PROSITE" id="PS00211">
    <property type="entry name" value="ABC_TRANSPORTER_1"/>
    <property type="match status" value="1"/>
</dbReference>
<dbReference type="SUPFAM" id="SSF53474">
    <property type="entry name" value="alpha/beta-Hydrolases"/>
    <property type="match status" value="1"/>
</dbReference>
<proteinExistence type="inferred from homology"/>
<dbReference type="InterPro" id="IPR008979">
    <property type="entry name" value="Galactose-bd-like_sf"/>
</dbReference>
<accession>A0A7H8TED9</accession>
<dbReference type="Pfam" id="PF00005">
    <property type="entry name" value="ABC_tran"/>
    <property type="match status" value="1"/>
</dbReference>
<evidence type="ECO:0000256" key="5">
    <source>
        <dbReference type="ARBA" id="ARBA00022840"/>
    </source>
</evidence>
<dbReference type="InterPro" id="IPR003439">
    <property type="entry name" value="ABC_transporter-like_ATP-bd"/>
</dbReference>
<dbReference type="NCBIfam" id="TIGR00976">
    <property type="entry name" value="CocE_NonD"/>
    <property type="match status" value="1"/>
</dbReference>
<dbReference type="GO" id="GO:0016887">
    <property type="term" value="F:ATP hydrolysis activity"/>
    <property type="evidence" value="ECO:0007669"/>
    <property type="project" value="InterPro"/>
</dbReference>
<dbReference type="GO" id="GO:0005524">
    <property type="term" value="F:ATP binding"/>
    <property type="evidence" value="ECO:0007669"/>
    <property type="project" value="UniProtKB-KW"/>
</dbReference>
<dbReference type="AlphaFoldDB" id="A0A7H8TED9"/>